<gene>
    <name evidence="3" type="ORF">EYR15_02135</name>
</gene>
<evidence type="ECO:0000256" key="1">
    <source>
        <dbReference type="SAM" id="MobiDB-lite"/>
    </source>
</evidence>
<evidence type="ECO:0000313" key="3">
    <source>
        <dbReference type="EMBL" id="TBN54970.1"/>
    </source>
</evidence>
<feature type="signal peptide" evidence="2">
    <location>
        <begin position="1"/>
        <end position="23"/>
    </location>
</feature>
<feature type="region of interest" description="Disordered" evidence="1">
    <location>
        <begin position="242"/>
        <end position="319"/>
    </location>
</feature>
<keyword evidence="4" id="KW-1185">Reference proteome</keyword>
<protein>
    <submittedName>
        <fullName evidence="3">Uncharacterized protein</fullName>
    </submittedName>
</protein>
<organism evidence="3 4">
    <name type="scientific">Hansschlegelia quercus</name>
    <dbReference type="NCBI Taxonomy" id="2528245"/>
    <lineage>
        <taxon>Bacteria</taxon>
        <taxon>Pseudomonadati</taxon>
        <taxon>Pseudomonadota</taxon>
        <taxon>Alphaproteobacteria</taxon>
        <taxon>Hyphomicrobiales</taxon>
        <taxon>Methylopilaceae</taxon>
        <taxon>Hansschlegelia</taxon>
    </lineage>
</organism>
<dbReference type="Proteomes" id="UP000291613">
    <property type="component" value="Unassembled WGS sequence"/>
</dbReference>
<keyword evidence="2" id="KW-0732">Signal</keyword>
<feature type="compositionally biased region" description="Basic and acidic residues" evidence="1">
    <location>
        <begin position="244"/>
        <end position="253"/>
    </location>
</feature>
<feature type="compositionally biased region" description="Polar residues" evidence="1">
    <location>
        <begin position="310"/>
        <end position="319"/>
    </location>
</feature>
<dbReference type="RefSeq" id="WP_131001222.1">
    <property type="nucleotide sequence ID" value="NZ_JBHSZR010000002.1"/>
</dbReference>
<accession>A0A4Q9GS47</accession>
<name>A0A4Q9GS47_9HYPH</name>
<evidence type="ECO:0000256" key="2">
    <source>
        <dbReference type="SAM" id="SignalP"/>
    </source>
</evidence>
<evidence type="ECO:0000313" key="4">
    <source>
        <dbReference type="Proteomes" id="UP000291613"/>
    </source>
</evidence>
<proteinExistence type="predicted"/>
<dbReference type="OrthoDB" id="8453774at2"/>
<feature type="chain" id="PRO_5020380935" evidence="2">
    <location>
        <begin position="24"/>
        <end position="319"/>
    </location>
</feature>
<dbReference type="EMBL" id="SIUB01000001">
    <property type="protein sequence ID" value="TBN54970.1"/>
    <property type="molecule type" value="Genomic_DNA"/>
</dbReference>
<reference evidence="3 4" key="1">
    <citation type="submission" date="2019-02" db="EMBL/GenBank/DDBJ databases">
        <title>Hansschlegelia quercus sp. nov., a novel methylotrophic bacterium from buds of oak (Quercus robur L.).</title>
        <authorList>
            <person name="Agafonova N.V."/>
            <person name="Kaparullina E.N."/>
            <person name="Grouzdev D.S."/>
            <person name="Doronina N.V."/>
        </authorList>
    </citation>
    <scope>NUCLEOTIDE SEQUENCE [LARGE SCALE GENOMIC DNA]</scope>
    <source>
        <strain evidence="3 4">Dub</strain>
    </source>
</reference>
<sequence>MSMFPWAGGAVAIAALAATPVFAEAPSPEVAQAAVALVSDGVAPRAESDPACPKVLLAPDGDVFPKRDDDYKATVEALARDCANLGAETILKVAVVGEGARDSKDGPSWFAAPLRVSVKDGEGHAVETRKIRVRVEMPTGVQKVSFNHLEENVSLPPAPEGGYRDWTVTVGFDPAASEAASRPALKPVIAKPAKAARAAAVKRATIVAHAPAHVAPLPPSAGAPGLLSKPQSVDMRSQFQKLADVNRERRTSARDAAQVPERQRRLQEPAKARAPQAQARNPSQMSAQALAAQQGAVTVQTRIPPAPQPQIRTASSAPR</sequence>
<feature type="compositionally biased region" description="Low complexity" evidence="1">
    <location>
        <begin position="272"/>
        <end position="301"/>
    </location>
</feature>
<dbReference type="AlphaFoldDB" id="A0A4Q9GS47"/>
<feature type="compositionally biased region" description="Basic and acidic residues" evidence="1">
    <location>
        <begin position="261"/>
        <end position="271"/>
    </location>
</feature>
<comment type="caution">
    <text evidence="3">The sequence shown here is derived from an EMBL/GenBank/DDBJ whole genome shotgun (WGS) entry which is preliminary data.</text>
</comment>
<feature type="region of interest" description="Disordered" evidence="1">
    <location>
        <begin position="214"/>
        <end position="233"/>
    </location>
</feature>